<dbReference type="Gene3D" id="3.10.20.370">
    <property type="match status" value="1"/>
</dbReference>
<accession>A0ABM3KUS5</accession>
<keyword evidence="3" id="KW-0540">Nuclease</keyword>
<reference evidence="9" key="1">
    <citation type="submission" date="2025-08" db="UniProtKB">
        <authorList>
            <consortium name="RefSeq"/>
        </authorList>
    </citation>
    <scope>IDENTIFICATION</scope>
    <source>
        <tissue evidence="9">Stem</tissue>
    </source>
</reference>
<keyword evidence="2" id="KW-0548">Nucleotidyltransferase</keyword>
<evidence type="ECO:0000256" key="2">
    <source>
        <dbReference type="ARBA" id="ARBA00022695"/>
    </source>
</evidence>
<keyword evidence="4" id="KW-0255">Endonuclease</keyword>
<gene>
    <name evidence="9" type="primary">LOC127149714</name>
</gene>
<evidence type="ECO:0000256" key="6">
    <source>
        <dbReference type="ARBA" id="ARBA00022918"/>
    </source>
</evidence>
<evidence type="ECO:0000256" key="4">
    <source>
        <dbReference type="ARBA" id="ARBA00022759"/>
    </source>
</evidence>
<evidence type="ECO:0000313" key="9">
    <source>
        <dbReference type="RefSeq" id="XP_050941535.1"/>
    </source>
</evidence>
<organism evidence="8 9">
    <name type="scientific">Cucumis melo</name>
    <name type="common">Muskmelon</name>
    <dbReference type="NCBI Taxonomy" id="3656"/>
    <lineage>
        <taxon>Eukaryota</taxon>
        <taxon>Viridiplantae</taxon>
        <taxon>Streptophyta</taxon>
        <taxon>Embryophyta</taxon>
        <taxon>Tracheophyta</taxon>
        <taxon>Spermatophyta</taxon>
        <taxon>Magnoliopsida</taxon>
        <taxon>eudicotyledons</taxon>
        <taxon>Gunneridae</taxon>
        <taxon>Pentapetalae</taxon>
        <taxon>rosids</taxon>
        <taxon>fabids</taxon>
        <taxon>Cucurbitales</taxon>
        <taxon>Cucurbitaceae</taxon>
        <taxon>Benincaseae</taxon>
        <taxon>Cucumis</taxon>
    </lineage>
</organism>
<feature type="domain" description="Reverse transcriptase RNase H-like" evidence="7">
    <location>
        <begin position="5"/>
        <end position="83"/>
    </location>
</feature>
<dbReference type="SUPFAM" id="SSF56672">
    <property type="entry name" value="DNA/RNA polymerases"/>
    <property type="match status" value="1"/>
</dbReference>
<proteinExistence type="predicted"/>
<dbReference type="InterPro" id="IPR041373">
    <property type="entry name" value="RT_RNaseH"/>
</dbReference>
<name>A0ABM3KUS5_CUCME</name>
<keyword evidence="6" id="KW-0695">RNA-directed DNA polymerase</keyword>
<evidence type="ECO:0000256" key="3">
    <source>
        <dbReference type="ARBA" id="ARBA00022722"/>
    </source>
</evidence>
<dbReference type="RefSeq" id="XP_050941535.1">
    <property type="nucleotide sequence ID" value="XM_051085578.1"/>
</dbReference>
<sequence length="179" mass="19831">MPDGSGSFVIYSNASKKGLGCILMQQGKVVAYVSHQLKSREQNYPTYDLELAVVVFALKIWRHYLYGNVNVVADALSRKVLHSATFITKQAHLLRDFERAEIAISIGEVTSQLAQLSKCRLAEAGQAEEFSISSDGGLVYERRLCIPTDSSVKTELLTEAHSSPFSMHPGSTKMYQDLK</sequence>
<evidence type="ECO:0000313" key="8">
    <source>
        <dbReference type="Proteomes" id="UP001652600"/>
    </source>
</evidence>
<evidence type="ECO:0000256" key="5">
    <source>
        <dbReference type="ARBA" id="ARBA00022801"/>
    </source>
</evidence>
<keyword evidence="5" id="KW-0378">Hydrolase</keyword>
<evidence type="ECO:0000256" key="1">
    <source>
        <dbReference type="ARBA" id="ARBA00022679"/>
    </source>
</evidence>
<evidence type="ECO:0000259" key="7">
    <source>
        <dbReference type="Pfam" id="PF17917"/>
    </source>
</evidence>
<dbReference type="InterPro" id="IPR043502">
    <property type="entry name" value="DNA/RNA_pol_sf"/>
</dbReference>
<dbReference type="Proteomes" id="UP001652600">
    <property type="component" value="Chromosome 6"/>
</dbReference>
<dbReference type="PANTHER" id="PTHR34072:SF52">
    <property type="entry name" value="RIBONUCLEASE H"/>
    <property type="match status" value="1"/>
</dbReference>
<dbReference type="GeneID" id="127149714"/>
<dbReference type="Pfam" id="PF17917">
    <property type="entry name" value="RT_RNaseH"/>
    <property type="match status" value="1"/>
</dbReference>
<protein>
    <submittedName>
        <fullName evidence="9">Uncharacterized protein LOC127149714</fullName>
    </submittedName>
</protein>
<keyword evidence="1" id="KW-0808">Transferase</keyword>
<dbReference type="PANTHER" id="PTHR34072">
    <property type="entry name" value="ENZYMATIC POLYPROTEIN-RELATED"/>
    <property type="match status" value="1"/>
</dbReference>
<keyword evidence="8" id="KW-1185">Reference proteome</keyword>